<reference evidence="10" key="1">
    <citation type="submission" date="2020-06" db="EMBL/GenBank/DDBJ databases">
        <authorList>
            <person name="Ji K."/>
            <person name="Li J."/>
        </authorList>
    </citation>
    <scope>NUCLEOTIDE SEQUENCE</scope>
    <source>
        <strain evidence="10">JKM2019</strain>
        <tissue evidence="10">Whole body</tissue>
    </source>
</reference>
<feature type="compositionally biased region" description="Polar residues" evidence="9">
    <location>
        <begin position="371"/>
        <end position="385"/>
    </location>
</feature>
<dbReference type="InterPro" id="IPR036390">
    <property type="entry name" value="WH_DNA-bd_sf"/>
</dbReference>
<feature type="region of interest" description="Disordered" evidence="9">
    <location>
        <begin position="58"/>
        <end position="86"/>
    </location>
</feature>
<dbReference type="PANTHER" id="PTHR13011">
    <property type="entry name" value="TFIIF-ALPHA"/>
    <property type="match status" value="1"/>
</dbReference>
<feature type="compositionally biased region" description="Acidic residues" evidence="9">
    <location>
        <begin position="202"/>
        <end position="225"/>
    </location>
</feature>
<dbReference type="SUPFAM" id="SSF46785">
    <property type="entry name" value="Winged helix' DNA-binding domain"/>
    <property type="match status" value="1"/>
</dbReference>
<accession>A0A9D4NWY8</accession>
<dbReference type="Pfam" id="PF05793">
    <property type="entry name" value="TFIIF_alpha"/>
    <property type="match status" value="1"/>
</dbReference>
<evidence type="ECO:0000256" key="2">
    <source>
        <dbReference type="ARBA" id="ARBA00005249"/>
    </source>
</evidence>
<keyword evidence="4 8" id="KW-0238">DNA-binding</keyword>
<feature type="region of interest" description="Disordered" evidence="9">
    <location>
        <begin position="202"/>
        <end position="431"/>
    </location>
</feature>
<feature type="compositionally biased region" description="Basic residues" evidence="9">
    <location>
        <begin position="77"/>
        <end position="86"/>
    </location>
</feature>
<evidence type="ECO:0000256" key="1">
    <source>
        <dbReference type="ARBA" id="ARBA00004123"/>
    </source>
</evidence>
<evidence type="ECO:0000313" key="10">
    <source>
        <dbReference type="EMBL" id="KAH7640304.1"/>
    </source>
</evidence>
<dbReference type="OrthoDB" id="76676at2759"/>
<dbReference type="PANTHER" id="PTHR13011:SF0">
    <property type="entry name" value="GENERAL TRANSCRIPTION FACTOR IIF SUBUNIT 1"/>
    <property type="match status" value="1"/>
</dbReference>
<reference evidence="10" key="2">
    <citation type="journal article" date="2021" name="World Allergy Organ. J.">
        <title>Chromosome-level assembly of Dermatophagoides farinae genome and transcriptome reveals two novel allergens Der f 37 and Der f 39.</title>
        <authorList>
            <person name="Chen J."/>
            <person name="Cai Z."/>
            <person name="Fan D."/>
            <person name="Hu J."/>
            <person name="Hou Y."/>
            <person name="He Y."/>
            <person name="Zhang Z."/>
            <person name="Zhao Z."/>
            <person name="Gao P."/>
            <person name="Hu W."/>
            <person name="Sun J."/>
            <person name="Li J."/>
            <person name="Ji K."/>
        </authorList>
    </citation>
    <scope>NUCLEOTIDE SEQUENCE</scope>
    <source>
        <strain evidence="10">JKM2019</strain>
    </source>
</reference>
<dbReference type="Gene3D" id="1.10.10.10">
    <property type="entry name" value="Winged helix-like DNA-binding domain superfamily/Winged helix DNA-binding domain"/>
    <property type="match status" value="1"/>
</dbReference>
<proteinExistence type="inferred from homology"/>
<dbReference type="GO" id="GO:0003677">
    <property type="term" value="F:DNA binding"/>
    <property type="evidence" value="ECO:0007669"/>
    <property type="project" value="UniProtKB-KW"/>
</dbReference>
<dbReference type="GO" id="GO:0005674">
    <property type="term" value="C:transcription factor TFIIF complex"/>
    <property type="evidence" value="ECO:0007669"/>
    <property type="project" value="TreeGrafter"/>
</dbReference>
<dbReference type="GO" id="GO:0032968">
    <property type="term" value="P:positive regulation of transcription elongation by RNA polymerase II"/>
    <property type="evidence" value="ECO:0007669"/>
    <property type="project" value="InterPro"/>
</dbReference>
<feature type="compositionally biased region" description="Acidic residues" evidence="9">
    <location>
        <begin position="301"/>
        <end position="310"/>
    </location>
</feature>
<dbReference type="GO" id="GO:0006367">
    <property type="term" value="P:transcription initiation at RNA polymerase II promoter"/>
    <property type="evidence" value="ECO:0007669"/>
    <property type="project" value="InterPro"/>
</dbReference>
<name>A0A9D4NWY8_DERFA</name>
<keyword evidence="5 8" id="KW-0804">Transcription</keyword>
<keyword evidence="3 8" id="KW-0805">Transcription regulation</keyword>
<evidence type="ECO:0000256" key="9">
    <source>
        <dbReference type="SAM" id="MobiDB-lite"/>
    </source>
</evidence>
<feature type="compositionally biased region" description="Basic and acidic residues" evidence="9">
    <location>
        <begin position="311"/>
        <end position="343"/>
    </location>
</feature>
<dbReference type="GO" id="GO:0016251">
    <property type="term" value="F:RNA polymerase II general transcription initiation factor activity"/>
    <property type="evidence" value="ECO:0007669"/>
    <property type="project" value="TreeGrafter"/>
</dbReference>
<protein>
    <recommendedName>
        <fullName evidence="8">Transcription initiation factor IIF subunit alpha</fullName>
    </recommendedName>
</protein>
<dbReference type="InterPro" id="IPR011039">
    <property type="entry name" value="TFIIF_interaction"/>
</dbReference>
<sequence length="518" mass="59544">MSSDQKEYIVRVPSDTKKQFHVMRFSSALNVDVTKLKNCKLEREIMFKEIKEQQEEELPEFGAGSEFGRKEKEEARRRKFERRKNKQNNSPWILKVGGKHGKKYRGIREGGVTENASYYVFFQASDGMFEAFPVNEWYNFTPFQRYKALSAEEAEEKFIKRDQILNFFQLRNMAKTKEGDKDDSSKKSQRKMKKEFKVSDMDDWYDMSENDDDNFSGDGNDDSDDDTKQRKSRKDKGKKDKRKIKKEDSDEEEPLEDSDEGDYDDKEVDYMSDESSSSESEEEKVGLKGVADESALRDLVVSEEDEEEEEGANKYENQEQNEDANKSIDSDKLKSNKLEKKTGGNDSSSESDFDSENSDIEEPKSALLIQPSKNLNKSSSISTPVDDSKSTELSAGNKRKLEQDSSSSQSTSSPNKDNNSSNNKSNGLKFKHKLENPMANEHSMAKKMKVKHDSGITEEAVRRYLIRKPMTAADLVQKFKNKTARKEKLTDLLAEILRKINPEIQNIKGKMYLSLKPT</sequence>
<dbReference type="EMBL" id="SDOV01000005">
    <property type="protein sequence ID" value="KAH7640304.1"/>
    <property type="molecule type" value="Genomic_DNA"/>
</dbReference>
<feature type="compositionally biased region" description="Basic and acidic residues" evidence="9">
    <location>
        <begin position="283"/>
        <end position="296"/>
    </location>
</feature>
<comment type="function">
    <text evidence="7 8">TFIIF is a general transcription initiation factor that binds to RNA polymerase II and helps to recruit it to the initiation complex in collaboration with TFIIB. It promotes transcription elongation.</text>
</comment>
<comment type="similarity">
    <text evidence="2 8">Belongs to the TFIIF alpha subunit family.</text>
</comment>
<comment type="subcellular location">
    <subcellularLocation>
        <location evidence="1 8">Nucleus</location>
    </subcellularLocation>
</comment>
<gene>
    <name evidence="10" type="ORF">HUG17_7771</name>
</gene>
<feature type="compositionally biased region" description="Basic and acidic residues" evidence="9">
    <location>
        <begin position="67"/>
        <end position="76"/>
    </location>
</feature>
<feature type="compositionally biased region" description="Low complexity" evidence="9">
    <location>
        <begin position="405"/>
        <end position="426"/>
    </location>
</feature>
<keyword evidence="6 8" id="KW-0539">Nucleus</keyword>
<feature type="compositionally biased region" description="Acidic residues" evidence="9">
    <location>
        <begin position="249"/>
        <end position="272"/>
    </location>
</feature>
<evidence type="ECO:0000256" key="8">
    <source>
        <dbReference type="RuleBase" id="RU366044"/>
    </source>
</evidence>
<evidence type="ECO:0000256" key="6">
    <source>
        <dbReference type="ARBA" id="ARBA00023242"/>
    </source>
</evidence>
<feature type="compositionally biased region" description="Basic residues" evidence="9">
    <location>
        <begin position="230"/>
        <end position="244"/>
    </location>
</feature>
<evidence type="ECO:0000256" key="3">
    <source>
        <dbReference type="ARBA" id="ARBA00023015"/>
    </source>
</evidence>
<evidence type="ECO:0000256" key="5">
    <source>
        <dbReference type="ARBA" id="ARBA00023163"/>
    </source>
</evidence>
<dbReference type="SUPFAM" id="SSF50916">
    <property type="entry name" value="Rap30/74 interaction domains"/>
    <property type="match status" value="1"/>
</dbReference>
<dbReference type="InterPro" id="IPR036388">
    <property type="entry name" value="WH-like_DNA-bd_sf"/>
</dbReference>
<comment type="caution">
    <text evidence="10">The sequence shown here is derived from an EMBL/GenBank/DDBJ whole genome shotgun (WGS) entry which is preliminary data.</text>
</comment>
<feature type="compositionally biased region" description="Acidic residues" evidence="9">
    <location>
        <begin position="349"/>
        <end position="360"/>
    </location>
</feature>
<organism evidence="10">
    <name type="scientific">Dermatophagoides farinae</name>
    <name type="common">American house dust mite</name>
    <dbReference type="NCBI Taxonomy" id="6954"/>
    <lineage>
        <taxon>Eukaryota</taxon>
        <taxon>Metazoa</taxon>
        <taxon>Ecdysozoa</taxon>
        <taxon>Arthropoda</taxon>
        <taxon>Chelicerata</taxon>
        <taxon>Arachnida</taxon>
        <taxon>Acari</taxon>
        <taxon>Acariformes</taxon>
        <taxon>Sarcoptiformes</taxon>
        <taxon>Astigmata</taxon>
        <taxon>Psoroptidia</taxon>
        <taxon>Analgoidea</taxon>
        <taxon>Pyroglyphidae</taxon>
        <taxon>Dermatophagoidinae</taxon>
        <taxon>Dermatophagoides</taxon>
    </lineage>
</organism>
<dbReference type="InterPro" id="IPR008851">
    <property type="entry name" value="TFIIF-alpha"/>
</dbReference>
<evidence type="ECO:0000256" key="4">
    <source>
        <dbReference type="ARBA" id="ARBA00023125"/>
    </source>
</evidence>
<dbReference type="GO" id="GO:0001096">
    <property type="term" value="F:TFIIF-class transcription factor complex binding"/>
    <property type="evidence" value="ECO:0007669"/>
    <property type="project" value="TreeGrafter"/>
</dbReference>
<evidence type="ECO:0000256" key="7">
    <source>
        <dbReference type="ARBA" id="ARBA00025232"/>
    </source>
</evidence>
<dbReference type="Proteomes" id="UP000828236">
    <property type="component" value="Unassembled WGS sequence"/>
</dbReference>
<dbReference type="AlphaFoldDB" id="A0A9D4NWY8"/>